<dbReference type="SUPFAM" id="SSF47336">
    <property type="entry name" value="ACP-like"/>
    <property type="match status" value="1"/>
</dbReference>
<accession>A0A3E0H1H7</accession>
<dbReference type="InterPro" id="IPR009081">
    <property type="entry name" value="PP-bd_ACP"/>
</dbReference>
<evidence type="ECO:0000259" key="1">
    <source>
        <dbReference type="PROSITE" id="PS50075"/>
    </source>
</evidence>
<comment type="caution">
    <text evidence="2">The sequence shown here is derived from an EMBL/GenBank/DDBJ whole genome shotgun (WGS) entry which is preliminary data.</text>
</comment>
<reference evidence="2 3" key="1">
    <citation type="submission" date="2018-08" db="EMBL/GenBank/DDBJ databases">
        <title>Genomic Encyclopedia of Archaeal and Bacterial Type Strains, Phase II (KMG-II): from individual species to whole genera.</title>
        <authorList>
            <person name="Goeker M."/>
        </authorList>
    </citation>
    <scope>NUCLEOTIDE SEQUENCE [LARGE SCALE GENOMIC DNA]</scope>
    <source>
        <strain evidence="2 3">DSM 45791</strain>
    </source>
</reference>
<organism evidence="2 3">
    <name type="scientific">Kutzneria buriramensis</name>
    <dbReference type="NCBI Taxonomy" id="1045776"/>
    <lineage>
        <taxon>Bacteria</taxon>
        <taxon>Bacillati</taxon>
        <taxon>Actinomycetota</taxon>
        <taxon>Actinomycetes</taxon>
        <taxon>Pseudonocardiales</taxon>
        <taxon>Pseudonocardiaceae</taxon>
        <taxon>Kutzneria</taxon>
    </lineage>
</organism>
<dbReference type="Proteomes" id="UP000256269">
    <property type="component" value="Unassembled WGS sequence"/>
</dbReference>
<proteinExistence type="predicted"/>
<name>A0A3E0H1H7_9PSEU</name>
<dbReference type="Pfam" id="PF00550">
    <property type="entry name" value="PP-binding"/>
    <property type="match status" value="1"/>
</dbReference>
<dbReference type="AlphaFoldDB" id="A0A3E0H1H7"/>
<sequence length="77" mass="8489">MDARFSDLIKSVAELPDSFTVLPEHDLKADLDIDSLRLIDVLLAVEDEFGVELEEDALARIETAGDLYVEIEKVAAA</sequence>
<gene>
    <name evidence="2" type="ORF">BCF44_116256</name>
</gene>
<dbReference type="Gene3D" id="1.10.1200.10">
    <property type="entry name" value="ACP-like"/>
    <property type="match status" value="1"/>
</dbReference>
<evidence type="ECO:0000313" key="2">
    <source>
        <dbReference type="EMBL" id="REH36386.1"/>
    </source>
</evidence>
<dbReference type="InterPro" id="IPR036736">
    <property type="entry name" value="ACP-like_sf"/>
</dbReference>
<protein>
    <submittedName>
        <fullName evidence="2">Acyl carrier protein</fullName>
    </submittedName>
</protein>
<keyword evidence="3" id="KW-1185">Reference proteome</keyword>
<dbReference type="EMBL" id="QUNO01000016">
    <property type="protein sequence ID" value="REH36386.1"/>
    <property type="molecule type" value="Genomic_DNA"/>
</dbReference>
<feature type="domain" description="Carrier" evidence="1">
    <location>
        <begin position="1"/>
        <end position="75"/>
    </location>
</feature>
<evidence type="ECO:0000313" key="3">
    <source>
        <dbReference type="Proteomes" id="UP000256269"/>
    </source>
</evidence>
<dbReference type="PROSITE" id="PS50075">
    <property type="entry name" value="CARRIER"/>
    <property type="match status" value="1"/>
</dbReference>